<keyword evidence="1" id="KW-0472">Membrane</keyword>
<keyword evidence="3" id="KW-1185">Reference proteome</keyword>
<feature type="transmembrane region" description="Helical" evidence="1">
    <location>
        <begin position="199"/>
        <end position="220"/>
    </location>
</feature>
<keyword evidence="1" id="KW-0812">Transmembrane</keyword>
<dbReference type="InterPro" id="IPR055941">
    <property type="entry name" value="DUF7519"/>
</dbReference>
<proteinExistence type="predicted"/>
<dbReference type="Pfam" id="PF24363">
    <property type="entry name" value="DUF7519"/>
    <property type="match status" value="1"/>
</dbReference>
<feature type="transmembrane region" description="Helical" evidence="1">
    <location>
        <begin position="142"/>
        <end position="173"/>
    </location>
</feature>
<dbReference type="RefSeq" id="WP_379763941.1">
    <property type="nucleotide sequence ID" value="NZ_JBHSXI010000001.1"/>
</dbReference>
<dbReference type="Proteomes" id="UP001596333">
    <property type="component" value="Unassembled WGS sequence"/>
</dbReference>
<evidence type="ECO:0000313" key="3">
    <source>
        <dbReference type="Proteomes" id="UP001596333"/>
    </source>
</evidence>
<gene>
    <name evidence="2" type="ORF">ACFQEY_01120</name>
</gene>
<organism evidence="2 3">
    <name type="scientific">Halorubrum trueperi</name>
    <dbReference type="NCBI Taxonomy" id="2004704"/>
    <lineage>
        <taxon>Archaea</taxon>
        <taxon>Methanobacteriati</taxon>
        <taxon>Methanobacteriota</taxon>
        <taxon>Stenosarchaea group</taxon>
        <taxon>Halobacteria</taxon>
        <taxon>Halobacteriales</taxon>
        <taxon>Haloferacaceae</taxon>
        <taxon>Halorubrum</taxon>
    </lineage>
</organism>
<dbReference type="EMBL" id="JBHSXI010000001">
    <property type="protein sequence ID" value="MFC6887660.1"/>
    <property type="molecule type" value="Genomic_DNA"/>
</dbReference>
<comment type="caution">
    <text evidence="2">The sequence shown here is derived from an EMBL/GenBank/DDBJ whole genome shotgun (WGS) entry which is preliminary data.</text>
</comment>
<accession>A0ABD5UDU8</accession>
<keyword evidence="1" id="KW-1133">Transmembrane helix</keyword>
<evidence type="ECO:0000256" key="1">
    <source>
        <dbReference type="SAM" id="Phobius"/>
    </source>
</evidence>
<evidence type="ECO:0000313" key="2">
    <source>
        <dbReference type="EMBL" id="MFC6887660.1"/>
    </source>
</evidence>
<dbReference type="AlphaFoldDB" id="A0ABD5UDU8"/>
<feature type="transmembrane region" description="Helical" evidence="1">
    <location>
        <begin position="226"/>
        <end position="245"/>
    </location>
</feature>
<name>A0ABD5UDU8_9EURY</name>
<feature type="transmembrane region" description="Helical" evidence="1">
    <location>
        <begin position="111"/>
        <end position="130"/>
    </location>
</feature>
<feature type="transmembrane region" description="Helical" evidence="1">
    <location>
        <begin position="75"/>
        <end position="99"/>
    </location>
</feature>
<reference evidence="2 3" key="1">
    <citation type="journal article" date="2019" name="Int. J. Syst. Evol. Microbiol.">
        <title>The Global Catalogue of Microorganisms (GCM) 10K type strain sequencing project: providing services to taxonomists for standard genome sequencing and annotation.</title>
        <authorList>
            <consortium name="The Broad Institute Genomics Platform"/>
            <consortium name="The Broad Institute Genome Sequencing Center for Infectious Disease"/>
            <person name="Wu L."/>
            <person name="Ma J."/>
        </authorList>
    </citation>
    <scope>NUCLEOTIDE SEQUENCE [LARGE SCALE GENOMIC DNA]</scope>
    <source>
        <strain evidence="2 3">Y73</strain>
    </source>
</reference>
<protein>
    <submittedName>
        <fullName evidence="2">Uncharacterized protein</fullName>
    </submittedName>
</protein>
<feature type="transmembrane region" description="Helical" evidence="1">
    <location>
        <begin position="51"/>
        <end position="69"/>
    </location>
</feature>
<feature type="transmembrane region" description="Helical" evidence="1">
    <location>
        <begin position="24"/>
        <end position="44"/>
    </location>
</feature>
<sequence>MTAPAMESTTGSDGATARFVRRPAVASSVIALAAGSVAVALVADTTLQRDILRLAVVGVLAFGIGGRFVRHGGTILGAFGALVALGGGLVVLVSMEQAATQPPQVTHRIELLPGIVGLWTLSAALAPVRFRWCRALIDVGTGLVFLGVLVTGVTQGAGTIALLLATVATVLAWDAGENAVSVGGQIGVQRGARTVRAELAHVGVAASVGVGAAVVVLGVARLGIDGLPFGALVALIVGSVILVLGSDR</sequence>